<comment type="caution">
    <text evidence="2">The sequence shown here is derived from an EMBL/GenBank/DDBJ whole genome shotgun (WGS) entry which is preliminary data.</text>
</comment>
<evidence type="ECO:0000256" key="1">
    <source>
        <dbReference type="SAM" id="MobiDB-lite"/>
    </source>
</evidence>
<organism evidence="2 3">
    <name type="scientific">Pisum sativum</name>
    <name type="common">Garden pea</name>
    <name type="synonym">Lathyrus oleraceus</name>
    <dbReference type="NCBI Taxonomy" id="3888"/>
    <lineage>
        <taxon>Eukaryota</taxon>
        <taxon>Viridiplantae</taxon>
        <taxon>Streptophyta</taxon>
        <taxon>Embryophyta</taxon>
        <taxon>Tracheophyta</taxon>
        <taxon>Spermatophyta</taxon>
        <taxon>Magnoliopsida</taxon>
        <taxon>eudicotyledons</taxon>
        <taxon>Gunneridae</taxon>
        <taxon>Pentapetalae</taxon>
        <taxon>rosids</taxon>
        <taxon>fabids</taxon>
        <taxon>Fabales</taxon>
        <taxon>Fabaceae</taxon>
        <taxon>Papilionoideae</taxon>
        <taxon>50 kb inversion clade</taxon>
        <taxon>NPAAA clade</taxon>
        <taxon>Hologalegina</taxon>
        <taxon>IRL clade</taxon>
        <taxon>Fabeae</taxon>
        <taxon>Lathyrus</taxon>
    </lineage>
</organism>
<evidence type="ECO:0000313" key="2">
    <source>
        <dbReference type="EMBL" id="KAI5403604.1"/>
    </source>
</evidence>
<sequence length="238" mass="27403">MEVIKRTVMEVDEPSVKKKSAKKNGNVNSRLTTTGITMVAAKNLEIAASNHFPRMISKKYLQRNQKEIKLVDVEAGKTFKCVVYTVTRKNKSNVYEKYMAQQWYEYAAKKKVYDGDVLVLKMGSYSPYFTPSYHPTSPKDSTKESTNEVYKPIEEMQKDHTSDSDHGDEKEKNAHVEGEVDKEMHNVATLSRTCLKMALQQLQTQALMVQMTKKKRIILCPTFTRSLLKMKMKNKIMN</sequence>
<feature type="region of interest" description="Disordered" evidence="1">
    <location>
        <begin position="156"/>
        <end position="176"/>
    </location>
</feature>
<accession>A0A9D4WIU6</accession>
<gene>
    <name evidence="2" type="ORF">KIW84_050964</name>
</gene>
<dbReference type="AlphaFoldDB" id="A0A9D4WIU6"/>
<dbReference type="Proteomes" id="UP001058974">
    <property type="component" value="Chromosome 5"/>
</dbReference>
<dbReference type="Gramene" id="Psat05G0096400-T1">
    <property type="protein sequence ID" value="KAI5403604.1"/>
    <property type="gene ID" value="KIW84_050964"/>
</dbReference>
<reference evidence="2 3" key="1">
    <citation type="journal article" date="2022" name="Nat. Genet.">
        <title>Improved pea reference genome and pan-genome highlight genomic features and evolutionary characteristics.</title>
        <authorList>
            <person name="Yang T."/>
            <person name="Liu R."/>
            <person name="Luo Y."/>
            <person name="Hu S."/>
            <person name="Wang D."/>
            <person name="Wang C."/>
            <person name="Pandey M.K."/>
            <person name="Ge S."/>
            <person name="Xu Q."/>
            <person name="Li N."/>
            <person name="Li G."/>
            <person name="Huang Y."/>
            <person name="Saxena R.K."/>
            <person name="Ji Y."/>
            <person name="Li M."/>
            <person name="Yan X."/>
            <person name="He Y."/>
            <person name="Liu Y."/>
            <person name="Wang X."/>
            <person name="Xiang C."/>
            <person name="Varshney R.K."/>
            <person name="Ding H."/>
            <person name="Gao S."/>
            <person name="Zong X."/>
        </authorList>
    </citation>
    <scope>NUCLEOTIDE SEQUENCE [LARGE SCALE GENOMIC DNA]</scope>
    <source>
        <strain evidence="2 3">cv. Zhongwan 6</strain>
    </source>
</reference>
<proteinExistence type="predicted"/>
<evidence type="ECO:0000313" key="3">
    <source>
        <dbReference type="Proteomes" id="UP001058974"/>
    </source>
</evidence>
<dbReference type="EMBL" id="JAMSHJ010000005">
    <property type="protein sequence ID" value="KAI5403604.1"/>
    <property type="molecule type" value="Genomic_DNA"/>
</dbReference>
<protein>
    <submittedName>
        <fullName evidence="2">Uncharacterized protein</fullName>
    </submittedName>
</protein>
<keyword evidence="3" id="KW-1185">Reference proteome</keyword>
<name>A0A9D4WIU6_PEA</name>